<dbReference type="EMBL" id="JAKKSL010000001">
    <property type="protein sequence ID" value="MCI2282141.1"/>
    <property type="molecule type" value="Genomic_DNA"/>
</dbReference>
<organism evidence="4 5">
    <name type="scientific">Colwellia maritima</name>
    <dbReference type="NCBI Taxonomy" id="2912588"/>
    <lineage>
        <taxon>Bacteria</taxon>
        <taxon>Pseudomonadati</taxon>
        <taxon>Pseudomonadota</taxon>
        <taxon>Gammaproteobacteria</taxon>
        <taxon>Alteromonadales</taxon>
        <taxon>Colwelliaceae</taxon>
        <taxon>Colwellia</taxon>
    </lineage>
</organism>
<dbReference type="PANTHER" id="PTHR43080">
    <property type="entry name" value="CBS DOMAIN-CONTAINING PROTEIN CBSX3, MITOCHONDRIAL"/>
    <property type="match status" value="1"/>
</dbReference>
<feature type="domain" description="CBS" evidence="3">
    <location>
        <begin position="78"/>
        <end position="133"/>
    </location>
</feature>
<dbReference type="InterPro" id="IPR046342">
    <property type="entry name" value="CBS_dom_sf"/>
</dbReference>
<feature type="domain" description="CBS" evidence="3">
    <location>
        <begin position="11"/>
        <end position="71"/>
    </location>
</feature>
<dbReference type="PROSITE" id="PS51371">
    <property type="entry name" value="CBS"/>
    <property type="match status" value="2"/>
</dbReference>
<dbReference type="Gene3D" id="3.10.580.10">
    <property type="entry name" value="CBS-domain"/>
    <property type="match status" value="1"/>
</dbReference>
<dbReference type="Proteomes" id="UP001139646">
    <property type="component" value="Unassembled WGS sequence"/>
</dbReference>
<sequence length="133" mass="14846">MLQSVDLRDYMITGPIKVREDANLFDAMKAIIDNKVSGVCVINENKTLVGVLSEMDCLAAVLKATYNHVGVGAVREYMTKENLVVAHPNDDIIDVAQDMLLKKHRRRPVVENGELVGQVSCRQLLTAVNKFHR</sequence>
<evidence type="ECO:0000259" key="3">
    <source>
        <dbReference type="PROSITE" id="PS51371"/>
    </source>
</evidence>
<proteinExistence type="predicted"/>
<keyword evidence="1 2" id="KW-0129">CBS domain</keyword>
<dbReference type="RefSeq" id="WP_242282716.1">
    <property type="nucleotide sequence ID" value="NZ_JAKKSL010000001.1"/>
</dbReference>
<dbReference type="InterPro" id="IPR000644">
    <property type="entry name" value="CBS_dom"/>
</dbReference>
<dbReference type="InterPro" id="IPR051257">
    <property type="entry name" value="Diverse_CBS-Domain"/>
</dbReference>
<reference evidence="4" key="1">
    <citation type="submission" date="2022-01" db="EMBL/GenBank/DDBJ databases">
        <title>Colwellia maritima, isolated from seawater.</title>
        <authorList>
            <person name="Kristyanto S."/>
            <person name="Jung J."/>
            <person name="Jeon C.O."/>
        </authorList>
    </citation>
    <scope>NUCLEOTIDE SEQUENCE</scope>
    <source>
        <strain evidence="4">MSW7</strain>
    </source>
</reference>
<accession>A0ABS9WWB9</accession>
<dbReference type="Pfam" id="PF00571">
    <property type="entry name" value="CBS"/>
    <property type="match status" value="2"/>
</dbReference>
<name>A0ABS9WWB9_9GAMM</name>
<dbReference type="SUPFAM" id="SSF54631">
    <property type="entry name" value="CBS-domain pair"/>
    <property type="match status" value="1"/>
</dbReference>
<keyword evidence="5" id="KW-1185">Reference proteome</keyword>
<evidence type="ECO:0000256" key="2">
    <source>
        <dbReference type="PROSITE-ProRule" id="PRU00703"/>
    </source>
</evidence>
<gene>
    <name evidence="4" type="ORF">L3081_00415</name>
</gene>
<evidence type="ECO:0000256" key="1">
    <source>
        <dbReference type="ARBA" id="ARBA00023122"/>
    </source>
</evidence>
<protein>
    <submittedName>
        <fullName evidence="4">CBS domain-containing protein</fullName>
    </submittedName>
</protein>
<comment type="caution">
    <text evidence="4">The sequence shown here is derived from an EMBL/GenBank/DDBJ whole genome shotgun (WGS) entry which is preliminary data.</text>
</comment>
<dbReference type="SMART" id="SM00116">
    <property type="entry name" value="CBS"/>
    <property type="match status" value="2"/>
</dbReference>
<evidence type="ECO:0000313" key="5">
    <source>
        <dbReference type="Proteomes" id="UP001139646"/>
    </source>
</evidence>
<dbReference type="PANTHER" id="PTHR43080:SF2">
    <property type="entry name" value="CBS DOMAIN-CONTAINING PROTEIN"/>
    <property type="match status" value="1"/>
</dbReference>
<evidence type="ECO:0000313" key="4">
    <source>
        <dbReference type="EMBL" id="MCI2282141.1"/>
    </source>
</evidence>